<keyword evidence="7" id="KW-1185">Reference proteome</keyword>
<keyword evidence="2" id="KW-0031">Aminopeptidase</keyword>
<dbReference type="GO" id="GO:0006508">
    <property type="term" value="P:proteolysis"/>
    <property type="evidence" value="ECO:0007669"/>
    <property type="project" value="UniProtKB-KW"/>
</dbReference>
<dbReference type="SUPFAM" id="SSF53187">
    <property type="entry name" value="Zn-dependent exopeptidases"/>
    <property type="match status" value="1"/>
</dbReference>
<keyword evidence="4" id="KW-0378">Hydrolase</keyword>
<proteinExistence type="inferred from homology"/>
<reference evidence="6" key="1">
    <citation type="submission" date="2022-01" db="UniProtKB">
        <authorList>
            <consortium name="EnsemblMetazoa"/>
        </authorList>
    </citation>
    <scope>IDENTIFICATION</scope>
</reference>
<dbReference type="EnsemblMetazoa" id="XM_014386869.1">
    <property type="protein sequence ID" value="XP_014242355.1"/>
    <property type="gene ID" value="LOC106662645"/>
</dbReference>
<dbReference type="PANTHER" id="PTHR11963:SF48">
    <property type="entry name" value="DIPEPTIDASE B, ISOFORM A"/>
    <property type="match status" value="1"/>
</dbReference>
<dbReference type="PROSITE" id="PS00631">
    <property type="entry name" value="CYTOSOL_AP"/>
    <property type="match status" value="1"/>
</dbReference>
<evidence type="ECO:0000313" key="6">
    <source>
        <dbReference type="EnsemblMetazoa" id="XP_014242355.1"/>
    </source>
</evidence>
<dbReference type="GO" id="GO:0005737">
    <property type="term" value="C:cytoplasm"/>
    <property type="evidence" value="ECO:0007669"/>
    <property type="project" value="InterPro"/>
</dbReference>
<dbReference type="Gene3D" id="3.40.630.10">
    <property type="entry name" value="Zn peptidases"/>
    <property type="match status" value="1"/>
</dbReference>
<dbReference type="PANTHER" id="PTHR11963">
    <property type="entry name" value="LEUCINE AMINOPEPTIDASE-RELATED"/>
    <property type="match status" value="1"/>
</dbReference>
<comment type="similarity">
    <text evidence="1">Belongs to the peptidase M17 family.</text>
</comment>
<dbReference type="InterPro" id="IPR011356">
    <property type="entry name" value="Leucine_aapep/pepB"/>
</dbReference>
<evidence type="ECO:0000256" key="4">
    <source>
        <dbReference type="ARBA" id="ARBA00022801"/>
    </source>
</evidence>
<dbReference type="PRINTS" id="PR00481">
    <property type="entry name" value="LAMNOPPTDASE"/>
</dbReference>
<evidence type="ECO:0000313" key="7">
    <source>
        <dbReference type="Proteomes" id="UP000494040"/>
    </source>
</evidence>
<dbReference type="GeneID" id="106662645"/>
<dbReference type="Proteomes" id="UP000494040">
    <property type="component" value="Unassembled WGS sequence"/>
</dbReference>
<dbReference type="RefSeq" id="XP_014242355.1">
    <property type="nucleotide sequence ID" value="XM_014386869.1"/>
</dbReference>
<dbReference type="InterPro" id="IPR000819">
    <property type="entry name" value="Peptidase_M17_C"/>
</dbReference>
<evidence type="ECO:0000256" key="1">
    <source>
        <dbReference type="ARBA" id="ARBA00009528"/>
    </source>
</evidence>
<evidence type="ECO:0000259" key="5">
    <source>
        <dbReference type="PROSITE" id="PS00631"/>
    </source>
</evidence>
<dbReference type="AlphaFoldDB" id="A0A8I6TC05"/>
<protein>
    <recommendedName>
        <fullName evidence="5">Cytosol aminopeptidase domain-containing protein</fullName>
    </recommendedName>
</protein>
<dbReference type="GO" id="GO:0030145">
    <property type="term" value="F:manganese ion binding"/>
    <property type="evidence" value="ECO:0007669"/>
    <property type="project" value="InterPro"/>
</dbReference>
<dbReference type="OrthoDB" id="10041421at2759"/>
<dbReference type="KEGG" id="clec:106662645"/>
<evidence type="ECO:0000256" key="2">
    <source>
        <dbReference type="ARBA" id="ARBA00022438"/>
    </source>
</evidence>
<organism evidence="6 7">
    <name type="scientific">Cimex lectularius</name>
    <name type="common">Bed bug</name>
    <name type="synonym">Acanthia lectularia</name>
    <dbReference type="NCBI Taxonomy" id="79782"/>
    <lineage>
        <taxon>Eukaryota</taxon>
        <taxon>Metazoa</taxon>
        <taxon>Ecdysozoa</taxon>
        <taxon>Arthropoda</taxon>
        <taxon>Hexapoda</taxon>
        <taxon>Insecta</taxon>
        <taxon>Pterygota</taxon>
        <taxon>Neoptera</taxon>
        <taxon>Paraneoptera</taxon>
        <taxon>Hemiptera</taxon>
        <taxon>Heteroptera</taxon>
        <taxon>Panheteroptera</taxon>
        <taxon>Cimicomorpha</taxon>
        <taxon>Cimicidae</taxon>
        <taxon>Cimex</taxon>
    </lineage>
</organism>
<dbReference type="Pfam" id="PF00883">
    <property type="entry name" value="Peptidase_M17"/>
    <property type="match status" value="1"/>
</dbReference>
<name>A0A8I6TC05_CIMLE</name>
<feature type="domain" description="Cytosol aminopeptidase" evidence="5">
    <location>
        <begin position="362"/>
        <end position="369"/>
    </location>
</feature>
<dbReference type="GO" id="GO:0070006">
    <property type="term" value="F:metalloaminopeptidase activity"/>
    <property type="evidence" value="ECO:0007669"/>
    <property type="project" value="InterPro"/>
</dbReference>
<evidence type="ECO:0000256" key="3">
    <source>
        <dbReference type="ARBA" id="ARBA00022670"/>
    </source>
</evidence>
<keyword evidence="3" id="KW-0645">Protease</keyword>
<dbReference type="OMA" id="AAMDNHS"/>
<sequence>MVLHTVSRRFCQDNFFCKTSSKWLGYSVLPVKELSSSDYDGIVFVSHSCKEVTVPEPLRNAIKDAAGIDSYIHESVSVLKVDLPARRLVYSPTGPLNSDYHDVRSFGEAAKTGIKRALKSGVTKPLVALVSNSRFPKTKLVTLLGVMEGLYMNIQHREFCPNEFPKVKSLGVWSDDEATLEQLVETAKVLECGRVVARDIGGADPERMNPPNVEQYVRQAFPASSGVKLEVVTDEDKLNNDYPLFAAVNRAASVIDRHKGRIIYLTYEGPDVQETLLIVGKGVTYDTGGADIKTGGHMPGMSRDKCGAAALAGFMKVLSYVKPPHLKVVGVMSMVRNSCGENCYVADEIILSRAGVKVRVENTDAEGRMIMADVLCHAKEMALNSVNPHLFTIATLTGHAERTVGEGYTIGMDNGPARETDFAYKLQMQGEEIGDMLEVSRIRREDFSKHKATAEGEDVLQCHNTPPLSYRRGHQGPAAFLMLSSGLDKHGLDSEKPLRYTHLDIAASHGEVPQIATGAPLLALANKYLQL</sequence>
<accession>A0A8I6TC05</accession>